<dbReference type="EMBL" id="JAGSOY010000098">
    <property type="protein sequence ID" value="MBU2713731.1"/>
    <property type="molecule type" value="Genomic_DNA"/>
</dbReference>
<organism evidence="2 3">
    <name type="scientific">Zooshikella harenae</name>
    <dbReference type="NCBI Taxonomy" id="2827238"/>
    <lineage>
        <taxon>Bacteria</taxon>
        <taxon>Pseudomonadati</taxon>
        <taxon>Pseudomonadota</taxon>
        <taxon>Gammaproteobacteria</taxon>
        <taxon>Oceanospirillales</taxon>
        <taxon>Zooshikellaceae</taxon>
        <taxon>Zooshikella</taxon>
    </lineage>
</organism>
<protein>
    <submittedName>
        <fullName evidence="2">Phage virion morphogenesis protein</fullName>
    </submittedName>
</protein>
<evidence type="ECO:0000256" key="1">
    <source>
        <dbReference type="SAM" id="MobiDB-lite"/>
    </source>
</evidence>
<dbReference type="Proteomes" id="UP000690515">
    <property type="component" value="Unassembled WGS sequence"/>
</dbReference>
<dbReference type="Pfam" id="PF05069">
    <property type="entry name" value="Phage_tail_S"/>
    <property type="match status" value="1"/>
</dbReference>
<proteinExistence type="predicted"/>
<name>A0ABS5ZKF9_9GAMM</name>
<keyword evidence="3" id="KW-1185">Reference proteome</keyword>
<reference evidence="2 3" key="1">
    <citation type="submission" date="2021-04" db="EMBL/GenBank/DDBJ databases">
        <authorList>
            <person name="Pira H."/>
            <person name="Risdian C."/>
            <person name="Wink J."/>
        </authorList>
    </citation>
    <scope>NUCLEOTIDE SEQUENCE [LARGE SCALE GENOMIC DNA]</scope>
    <source>
        <strain evidence="2 3">WH53</strain>
    </source>
</reference>
<dbReference type="InterPro" id="IPR006522">
    <property type="entry name" value="Phage_virion_morphogenesis"/>
</dbReference>
<feature type="region of interest" description="Disordered" evidence="1">
    <location>
        <begin position="46"/>
        <end position="78"/>
    </location>
</feature>
<sequence length="106" mass="12077">MTYATVENIQDRYGDDLLYTLADRDRDDQLDHKALDDHRHELLDTLGATVESQTRRRIEEEQTAPDGSPWPTWSSGYAATRHGNQSLLQNEGHLVDSLHSSVWGDN</sequence>
<evidence type="ECO:0000313" key="3">
    <source>
        <dbReference type="Proteomes" id="UP000690515"/>
    </source>
</evidence>
<comment type="caution">
    <text evidence="2">The sequence shown here is derived from an EMBL/GenBank/DDBJ whole genome shotgun (WGS) entry which is preliminary data.</text>
</comment>
<accession>A0ABS5ZKF9</accession>
<gene>
    <name evidence="2" type="ORF">KCG35_21965</name>
</gene>
<evidence type="ECO:0000313" key="2">
    <source>
        <dbReference type="EMBL" id="MBU2713731.1"/>
    </source>
</evidence>